<evidence type="ECO:0000313" key="3">
    <source>
        <dbReference type="Proteomes" id="UP000035762"/>
    </source>
</evidence>
<dbReference type="Proteomes" id="UP000035762">
    <property type="component" value="Unassembled WGS sequence"/>
</dbReference>
<evidence type="ECO:0000313" key="2">
    <source>
        <dbReference type="EMBL" id="CEG08707.1"/>
    </source>
</evidence>
<name>A0A090MR38_AFIFE</name>
<comment type="caution">
    <text evidence="2">The sequence shown here is derived from an EMBL/GenBank/DDBJ whole genome shotgun (WGS) entry which is preliminary data.</text>
</comment>
<dbReference type="OrthoDB" id="7679471at2"/>
<dbReference type="EMBL" id="CCAZ020000001">
    <property type="protein sequence ID" value="CEG08707.1"/>
    <property type="molecule type" value="Genomic_DNA"/>
</dbReference>
<dbReference type="RefSeq" id="WP_048756562.1">
    <property type="nucleotide sequence ID" value="NZ_CCAZ020000001.1"/>
</dbReference>
<feature type="transmembrane region" description="Helical" evidence="1">
    <location>
        <begin position="20"/>
        <end position="39"/>
    </location>
</feature>
<dbReference type="AlphaFoldDB" id="A0A090MR38"/>
<dbReference type="STRING" id="1035.BN961_02125"/>
<keyword evidence="3" id="KW-1185">Reference proteome</keyword>
<keyword evidence="1" id="KW-0472">Membrane</keyword>
<evidence type="ECO:0000256" key="1">
    <source>
        <dbReference type="SAM" id="Phobius"/>
    </source>
</evidence>
<keyword evidence="1" id="KW-0812">Transmembrane</keyword>
<keyword evidence="1" id="KW-1133">Transmembrane helix</keyword>
<protein>
    <recommendedName>
        <fullName evidence="4">Holin</fullName>
    </recommendedName>
</protein>
<organism evidence="2 3">
    <name type="scientific">Afipia felis</name>
    <name type="common">Cat scratch disease bacillus</name>
    <dbReference type="NCBI Taxonomy" id="1035"/>
    <lineage>
        <taxon>Bacteria</taxon>
        <taxon>Pseudomonadati</taxon>
        <taxon>Pseudomonadota</taxon>
        <taxon>Alphaproteobacteria</taxon>
        <taxon>Hyphomicrobiales</taxon>
        <taxon>Nitrobacteraceae</taxon>
        <taxon>Afipia</taxon>
    </lineage>
</organism>
<proteinExistence type="predicted"/>
<evidence type="ECO:0008006" key="4">
    <source>
        <dbReference type="Google" id="ProtNLM"/>
    </source>
</evidence>
<reference evidence="2 3" key="1">
    <citation type="journal article" date="2014" name="Genome Announc.">
        <title>Genome Sequence of Afipia felis Strain 76713, Isolated in Hospital Water Using an Amoeba Co-Culture Procedure.</title>
        <authorList>
            <person name="Benamar S."/>
            <person name="La Scola B."/>
            <person name="Croce O."/>
        </authorList>
    </citation>
    <scope>NUCLEOTIDE SEQUENCE [LARGE SCALE GENOMIC DNA]</scope>
    <source>
        <strain evidence="2 3">76713</strain>
    </source>
</reference>
<sequence length="84" mass="9222">MKLVDRWRDVLRHSWSVKLWGVSAVIIVTEPVITALVGLYTGPNIWVSIGLNLVAGIVALAGIYARVVAQDKLETIVKPEADQK</sequence>
<gene>
    <name evidence="2" type="ORF">BN961_02125</name>
</gene>
<accession>A0A090MR38</accession>
<feature type="transmembrane region" description="Helical" evidence="1">
    <location>
        <begin position="45"/>
        <end position="65"/>
    </location>
</feature>